<evidence type="ECO:0000259" key="5">
    <source>
        <dbReference type="Pfam" id="PF00171"/>
    </source>
</evidence>
<dbReference type="eggNOG" id="KOG2450">
    <property type="taxonomic scope" value="Eukaryota"/>
</dbReference>
<feature type="domain" description="Aldehyde dehydrogenase" evidence="5">
    <location>
        <begin position="27"/>
        <end position="488"/>
    </location>
</feature>
<evidence type="ECO:0000256" key="3">
    <source>
        <dbReference type="PROSITE-ProRule" id="PRU10007"/>
    </source>
</evidence>
<dbReference type="VEuPathDB" id="FungiDB:MELLADRAFT_42404"/>
<evidence type="ECO:0000256" key="4">
    <source>
        <dbReference type="RuleBase" id="RU003345"/>
    </source>
</evidence>
<dbReference type="FunFam" id="3.40.605.10:FF:000007">
    <property type="entry name" value="NAD/NADP-dependent betaine aldehyde dehydrogenase"/>
    <property type="match status" value="1"/>
</dbReference>
<dbReference type="RefSeq" id="XP_007407030.1">
    <property type="nucleotide sequence ID" value="XM_007406968.1"/>
</dbReference>
<evidence type="ECO:0000256" key="2">
    <source>
        <dbReference type="ARBA" id="ARBA00023002"/>
    </source>
</evidence>
<dbReference type="FunFam" id="3.40.605.10:FF:000026">
    <property type="entry name" value="Aldehyde dehydrogenase, putative"/>
    <property type="match status" value="1"/>
</dbReference>
<dbReference type="InterPro" id="IPR015590">
    <property type="entry name" value="Aldehyde_DH_dom"/>
</dbReference>
<evidence type="ECO:0000313" key="7">
    <source>
        <dbReference type="Proteomes" id="UP000001072"/>
    </source>
</evidence>
<dbReference type="InterPro" id="IPR016161">
    <property type="entry name" value="Ald_DH/histidinol_DH"/>
</dbReference>
<dbReference type="EMBL" id="GL883096">
    <property type="protein sequence ID" value="EGG09976.1"/>
    <property type="molecule type" value="Genomic_DNA"/>
</dbReference>
<dbReference type="STRING" id="747676.F4RCE0"/>
<dbReference type="KEGG" id="mlr:MELLADRAFT_42404"/>
<protein>
    <recommendedName>
        <fullName evidence="5">Aldehyde dehydrogenase domain-containing protein</fullName>
    </recommendedName>
</protein>
<feature type="active site" evidence="3">
    <location>
        <position position="265"/>
    </location>
</feature>
<dbReference type="PROSITE" id="PS00070">
    <property type="entry name" value="ALDEHYDE_DEHYDR_CYS"/>
    <property type="match status" value="1"/>
</dbReference>
<organism evidence="7">
    <name type="scientific">Melampsora larici-populina (strain 98AG31 / pathotype 3-4-7)</name>
    <name type="common">Poplar leaf rust fungus</name>
    <dbReference type="NCBI Taxonomy" id="747676"/>
    <lineage>
        <taxon>Eukaryota</taxon>
        <taxon>Fungi</taxon>
        <taxon>Dikarya</taxon>
        <taxon>Basidiomycota</taxon>
        <taxon>Pucciniomycotina</taxon>
        <taxon>Pucciniomycetes</taxon>
        <taxon>Pucciniales</taxon>
        <taxon>Melampsoraceae</taxon>
        <taxon>Melampsora</taxon>
    </lineage>
</organism>
<dbReference type="Pfam" id="PF00171">
    <property type="entry name" value="Aldedh"/>
    <property type="match status" value="1"/>
</dbReference>
<dbReference type="SUPFAM" id="SSF53720">
    <property type="entry name" value="ALDH-like"/>
    <property type="match status" value="1"/>
</dbReference>
<dbReference type="InterPro" id="IPR016163">
    <property type="entry name" value="Ald_DH_C"/>
</dbReference>
<dbReference type="GeneID" id="18928044"/>
<dbReference type="Proteomes" id="UP000001072">
    <property type="component" value="Unassembled WGS sequence"/>
</dbReference>
<dbReference type="FunFam" id="3.40.309.10:FF:000012">
    <property type="entry name" value="Betaine aldehyde dehydrogenase"/>
    <property type="match status" value="1"/>
</dbReference>
<reference evidence="7" key="1">
    <citation type="journal article" date="2011" name="Proc. Natl. Acad. Sci. U.S.A.">
        <title>Obligate biotrophy features unraveled by the genomic analysis of rust fungi.</title>
        <authorList>
            <person name="Duplessis S."/>
            <person name="Cuomo C.A."/>
            <person name="Lin Y.-C."/>
            <person name="Aerts A."/>
            <person name="Tisserant E."/>
            <person name="Veneault-Fourrey C."/>
            <person name="Joly D.L."/>
            <person name="Hacquard S."/>
            <person name="Amselem J."/>
            <person name="Cantarel B.L."/>
            <person name="Chiu R."/>
            <person name="Coutinho P.M."/>
            <person name="Feau N."/>
            <person name="Field M."/>
            <person name="Frey P."/>
            <person name="Gelhaye E."/>
            <person name="Goldberg J."/>
            <person name="Grabherr M.G."/>
            <person name="Kodira C.D."/>
            <person name="Kohler A."/>
            <person name="Kuees U."/>
            <person name="Lindquist E.A."/>
            <person name="Lucas S.M."/>
            <person name="Mago R."/>
            <person name="Mauceli E."/>
            <person name="Morin E."/>
            <person name="Murat C."/>
            <person name="Pangilinan J.L."/>
            <person name="Park R."/>
            <person name="Pearson M."/>
            <person name="Quesneville H."/>
            <person name="Rouhier N."/>
            <person name="Sakthikumar S."/>
            <person name="Salamov A.A."/>
            <person name="Schmutz J."/>
            <person name="Selles B."/>
            <person name="Shapiro H."/>
            <person name="Tanguay P."/>
            <person name="Tuskan G.A."/>
            <person name="Henrissat B."/>
            <person name="Van de Peer Y."/>
            <person name="Rouze P."/>
            <person name="Ellis J.G."/>
            <person name="Dodds P.N."/>
            <person name="Schein J.E."/>
            <person name="Zhong S."/>
            <person name="Hamelin R.C."/>
            <person name="Grigoriev I.V."/>
            <person name="Szabo L.J."/>
            <person name="Martin F."/>
        </authorList>
    </citation>
    <scope>NUCLEOTIDE SEQUENCE [LARGE SCALE GENOMIC DNA]</scope>
    <source>
        <strain evidence="7">98AG31 / pathotype 3-4-7</strain>
    </source>
</reference>
<dbReference type="CDD" id="cd07091">
    <property type="entry name" value="ALDH_F1-2_Ald2-like"/>
    <property type="match status" value="1"/>
</dbReference>
<evidence type="ECO:0000313" key="6">
    <source>
        <dbReference type="EMBL" id="EGG09976.1"/>
    </source>
</evidence>
<proteinExistence type="inferred from homology"/>
<dbReference type="HOGENOM" id="CLU_005391_0_2_1"/>
<dbReference type="InParanoid" id="F4RCE0"/>
<dbReference type="Gene3D" id="3.40.309.10">
    <property type="entry name" value="Aldehyde Dehydrogenase, Chain A, domain 2"/>
    <property type="match status" value="1"/>
</dbReference>
<sequence length="502" mass="54878">MSESDELHTVNNKTVSLNTLLFINGKFVHGRGEKLSTINPATEEHIVSVDTATADDVQDAVKSARECFESTWGTNVTGAERGRLLHKLADEIESIKDELALIESLNAGKPIEWCKFDIDDSIGCLRYYAGAADKIHGASIEVDDPSKYAVTRKEPIGVCAQIVPWNYPIMMMAWKIAPALASGCTIVFKPSEVTPLSALKIASLFPKAGYPAGVFNLVNGTGPLTGTYLSSHPDIDKIAFTGSTAVGRQIGQKSLESNLKKVSLELGGKSPNIIFEKADLEEAAKWAAFGVFENAGQTCTAGSRILVQDSIYDKFLELFVKATEAYHVGDPLNSKTFQGPQVSKKQFDRIMEYISIGKQEGARVATGGERHGSLGYFIQPTVFIDVKPSMRIAKEEIFGPVAAVLRFKTEEEAVELANSTEYGLASGIHSSDIQQVHRISRKLKAGTVWVNQYVMLNSQVPFGGYKQSGWGRELGMDGLENYLTTKAVHYYYGDKLEWPVAT</sequence>
<dbReference type="AlphaFoldDB" id="F4RCE0"/>
<gene>
    <name evidence="6" type="ORF">MELLADRAFT_42404</name>
</gene>
<dbReference type="InterPro" id="IPR016162">
    <property type="entry name" value="Ald_DH_N"/>
</dbReference>
<dbReference type="InterPro" id="IPR029510">
    <property type="entry name" value="Ald_DH_CS_GLU"/>
</dbReference>
<keyword evidence="2 4" id="KW-0560">Oxidoreductase</keyword>
<dbReference type="GO" id="GO:0004030">
    <property type="term" value="F:aldehyde dehydrogenase [NAD(P)+] activity"/>
    <property type="evidence" value="ECO:0007669"/>
    <property type="project" value="UniProtKB-ARBA"/>
</dbReference>
<dbReference type="PANTHER" id="PTHR11699">
    <property type="entry name" value="ALDEHYDE DEHYDROGENASE-RELATED"/>
    <property type="match status" value="1"/>
</dbReference>
<dbReference type="OrthoDB" id="310895at2759"/>
<dbReference type="Gene3D" id="3.40.605.10">
    <property type="entry name" value="Aldehyde Dehydrogenase, Chain A, domain 1"/>
    <property type="match status" value="1"/>
</dbReference>
<evidence type="ECO:0000256" key="1">
    <source>
        <dbReference type="ARBA" id="ARBA00009986"/>
    </source>
</evidence>
<dbReference type="InterPro" id="IPR016160">
    <property type="entry name" value="Ald_DH_CS_CYS"/>
</dbReference>
<dbReference type="PROSITE" id="PS00687">
    <property type="entry name" value="ALDEHYDE_DEHYDR_GLU"/>
    <property type="match status" value="1"/>
</dbReference>
<name>F4RCE0_MELLP</name>
<comment type="similarity">
    <text evidence="1 4">Belongs to the aldehyde dehydrogenase family.</text>
</comment>
<accession>F4RCE0</accession>
<keyword evidence="7" id="KW-1185">Reference proteome</keyword>